<feature type="region of interest" description="Disordered" evidence="1">
    <location>
        <begin position="36"/>
        <end position="70"/>
    </location>
</feature>
<feature type="non-terminal residue" evidence="2">
    <location>
        <position position="117"/>
    </location>
</feature>
<sequence length="117" mass="12792">MTNCCQIVVRTDRYMQYLAARPSAREFTEPGGIEPVKMLPLARRQPPVLTDEARSASEGNPGPKSSTFVNTAISFPSNTMADKQDPELITTPGQGKVVFDALRHKCRQGLCIAISVL</sequence>
<name>A0A0H5RBP9_9EUKA</name>
<evidence type="ECO:0000313" key="2">
    <source>
        <dbReference type="EMBL" id="CRZ11453.1"/>
    </source>
</evidence>
<protein>
    <submittedName>
        <fullName evidence="2">Uncharacterized protein</fullName>
    </submittedName>
</protein>
<organism evidence="2">
    <name type="scientific">Spongospora subterranea</name>
    <dbReference type="NCBI Taxonomy" id="70186"/>
    <lineage>
        <taxon>Eukaryota</taxon>
        <taxon>Sar</taxon>
        <taxon>Rhizaria</taxon>
        <taxon>Endomyxa</taxon>
        <taxon>Phytomyxea</taxon>
        <taxon>Plasmodiophorida</taxon>
        <taxon>Plasmodiophoridae</taxon>
        <taxon>Spongospora</taxon>
    </lineage>
</organism>
<proteinExistence type="predicted"/>
<dbReference type="AlphaFoldDB" id="A0A0H5RBP9"/>
<evidence type="ECO:0000256" key="1">
    <source>
        <dbReference type="SAM" id="MobiDB-lite"/>
    </source>
</evidence>
<accession>A0A0H5RBP9</accession>
<dbReference type="EMBL" id="HACM01011011">
    <property type="protein sequence ID" value="CRZ11453.1"/>
    <property type="molecule type" value="Transcribed_RNA"/>
</dbReference>
<reference evidence="2" key="1">
    <citation type="submission" date="2015-04" db="EMBL/GenBank/DDBJ databases">
        <title>The genome sequence of the plant pathogenic Rhizarian Plasmodiophora brassicae reveals insights in its biotrophic life cycle and the origin of chitin synthesis.</title>
        <authorList>
            <person name="Schwelm A."/>
            <person name="Fogelqvist J."/>
            <person name="Knaust A."/>
            <person name="Julke S."/>
            <person name="Lilja T."/>
            <person name="Dhandapani V."/>
            <person name="Bonilla-Rosso G."/>
            <person name="Karlsson M."/>
            <person name="Shevchenko A."/>
            <person name="Choi S.R."/>
            <person name="Kim H.G."/>
            <person name="Park J.Y."/>
            <person name="Lim Y.P."/>
            <person name="Ludwig-Muller J."/>
            <person name="Dixelius C."/>
        </authorList>
    </citation>
    <scope>NUCLEOTIDE SEQUENCE</scope>
    <source>
        <tissue evidence="2">Potato root galls</tissue>
    </source>
</reference>